<evidence type="ECO:0000256" key="1">
    <source>
        <dbReference type="SAM" id="MobiDB-lite"/>
    </source>
</evidence>
<dbReference type="EMBL" id="JAUOQO010000661">
    <property type="protein sequence ID" value="MDO6575427.1"/>
    <property type="molecule type" value="Genomic_DNA"/>
</dbReference>
<dbReference type="Proteomes" id="UP001170310">
    <property type="component" value="Unassembled WGS sequence"/>
</dbReference>
<comment type="caution">
    <text evidence="2">The sequence shown here is derived from an EMBL/GenBank/DDBJ whole genome shotgun (WGS) entry which is preliminary data.</text>
</comment>
<keyword evidence="3" id="KW-1185">Reference proteome</keyword>
<dbReference type="RefSeq" id="WP_303522502.1">
    <property type="nucleotide sequence ID" value="NZ_JAUOQO010000661.1"/>
</dbReference>
<feature type="compositionally biased region" description="Basic and acidic residues" evidence="1">
    <location>
        <begin position="1"/>
        <end position="14"/>
    </location>
</feature>
<organism evidence="2 3">
    <name type="scientific">Staphylococcus pasteuri_A</name>
    <dbReference type="NCBI Taxonomy" id="3062664"/>
    <lineage>
        <taxon>Bacteria</taxon>
        <taxon>Bacillati</taxon>
        <taxon>Bacillota</taxon>
        <taxon>Bacilli</taxon>
        <taxon>Bacillales</taxon>
        <taxon>Staphylococcaceae</taxon>
        <taxon>Staphylococcus</taxon>
    </lineage>
</organism>
<protein>
    <submittedName>
        <fullName evidence="2">Uncharacterized protein</fullName>
    </submittedName>
</protein>
<gene>
    <name evidence="2" type="ORF">Q4528_15030</name>
</gene>
<evidence type="ECO:0000313" key="2">
    <source>
        <dbReference type="EMBL" id="MDO6575427.1"/>
    </source>
</evidence>
<reference evidence="2" key="1">
    <citation type="submission" date="2023-07" db="EMBL/GenBank/DDBJ databases">
        <title>Genome content predicts the carbon catabolic preferences of heterotrophic bacteria.</title>
        <authorList>
            <person name="Gralka M."/>
        </authorList>
    </citation>
    <scope>NUCLEOTIDE SEQUENCE</scope>
    <source>
        <strain evidence="2">E2R20</strain>
    </source>
</reference>
<feature type="non-terminal residue" evidence="2">
    <location>
        <position position="83"/>
    </location>
</feature>
<sequence length="83" mass="8941">AEVVHDEVPQRKETPAPATHPAITDDQLAGGFLLRLNDAEMACDPSALDVLYADIKAATWQKKTRAEPCAYATLANEFTAAKS</sequence>
<accession>A0AAW7YWT8</accession>
<dbReference type="AlphaFoldDB" id="A0AAW7YWT8"/>
<evidence type="ECO:0000313" key="3">
    <source>
        <dbReference type="Proteomes" id="UP001170310"/>
    </source>
</evidence>
<proteinExistence type="predicted"/>
<name>A0AAW7YWT8_9STAP</name>
<feature type="non-terminal residue" evidence="2">
    <location>
        <position position="1"/>
    </location>
</feature>
<feature type="region of interest" description="Disordered" evidence="1">
    <location>
        <begin position="1"/>
        <end position="24"/>
    </location>
</feature>